<evidence type="ECO:0000256" key="5">
    <source>
        <dbReference type="ARBA" id="ARBA00023242"/>
    </source>
</evidence>
<gene>
    <name evidence="7" type="ORF">RNJ44_02448</name>
</gene>
<name>A0ABR4NLV4_9SACH</name>
<comment type="subcellular location">
    <subcellularLocation>
        <location evidence="1">Nucleus</location>
    </subcellularLocation>
</comment>
<dbReference type="EMBL" id="JBEVYD010000013">
    <property type="protein sequence ID" value="KAL3228503.1"/>
    <property type="molecule type" value="Genomic_DNA"/>
</dbReference>
<dbReference type="PANTHER" id="PTHR17204:SF5">
    <property type="entry name" value="PRE-MRNA-PROCESSING FACTOR 39"/>
    <property type="match status" value="1"/>
</dbReference>
<comment type="similarity">
    <text evidence="6">Belongs to the PRP39 family.</text>
</comment>
<dbReference type="InterPro" id="IPR059164">
    <property type="entry name" value="HAT_PRP39_C"/>
</dbReference>
<evidence type="ECO:0000256" key="3">
    <source>
        <dbReference type="ARBA" id="ARBA00022737"/>
    </source>
</evidence>
<proteinExistence type="inferred from homology"/>
<evidence type="ECO:0000256" key="2">
    <source>
        <dbReference type="ARBA" id="ARBA00022664"/>
    </source>
</evidence>
<comment type="caution">
    <text evidence="7">The sequence shown here is derived from an EMBL/GenBank/DDBJ whole genome shotgun (WGS) entry which is preliminary data.</text>
</comment>
<dbReference type="SUPFAM" id="SSF48452">
    <property type="entry name" value="TPR-like"/>
    <property type="match status" value="1"/>
</dbReference>
<dbReference type="PANTHER" id="PTHR17204">
    <property type="entry name" value="PRE-MRNA PROCESSING PROTEIN PRP39-RELATED"/>
    <property type="match status" value="1"/>
</dbReference>
<sequence>MSGLLELEASFLRENQALVHDYRNVDWESMESILRLVSMLEKTVVKYKEPNDAIKGAISGVFTEILGKYPYLSAIWKKFTAVRYQFDGLEASVATLWDAVTRFPDSIELWCDYLSVLDANNAGTVEERRSKYETASKHVGYHFLSHPFWDKYIKFESDNGQWDNVTAIYKEVLRIPLHQYAKYFKAFMAFNNGRIAESDRVTKEVISAQLKKTQTVVNSIWQYEAKIKRSTFTLDALPSTEITNWDAYLTFLSTIRADNRNELINSVFRRYLIANALDETLWIRYIRWLLKSKAYDDEVLILTYKHANEVLPSSCKNLRLNFLQYLESNYNSSPDSFYEEYCIFIEHLAKMWPSNSVLVTKLLKLIKRHQFGNKWGDDTKEILQQQNGYTAYLELKINAYLKNNYRKNETLTKILNNDNIGVLLVELIKMTWLVLKNKIKTRKLLMQYGKLPIVKNSAPFWILYYEFEKSSKNFVKLNSFIHNLGINIFLPTTIKNDILTDYRDFYLTNCDNNEHQAVSTSSDALIRTLLDINSGHIDSYKKIDAKIPLSSRKTYKENGHPGIITNRPLVKNQITTESSKKFSQFAPALPILKNLEKLNQQPKYADYYTDEYLLNQKST</sequence>
<reference evidence="7 8" key="1">
    <citation type="submission" date="2024-05" db="EMBL/GenBank/DDBJ databases">
        <title>Long read based assembly of the Candida bracarensis genome reveals expanded adhesin content.</title>
        <authorList>
            <person name="Marcet-Houben M."/>
            <person name="Ksiezopolska E."/>
            <person name="Gabaldon T."/>
        </authorList>
    </citation>
    <scope>NUCLEOTIDE SEQUENCE [LARGE SCALE GENOMIC DNA]</scope>
    <source>
        <strain evidence="7 8">CBM6</strain>
    </source>
</reference>
<dbReference type="Pfam" id="PF23241">
    <property type="entry name" value="HAT_PRP39_C"/>
    <property type="match status" value="1"/>
</dbReference>
<keyword evidence="8" id="KW-1185">Reference proteome</keyword>
<evidence type="ECO:0000256" key="1">
    <source>
        <dbReference type="ARBA" id="ARBA00004123"/>
    </source>
</evidence>
<accession>A0ABR4NLV4</accession>
<evidence type="ECO:0000313" key="8">
    <source>
        <dbReference type="Proteomes" id="UP001623330"/>
    </source>
</evidence>
<evidence type="ECO:0000313" key="7">
    <source>
        <dbReference type="EMBL" id="KAL3228503.1"/>
    </source>
</evidence>
<protein>
    <submittedName>
        <fullName evidence="7">Pre-mRNA-processing factor 39</fullName>
    </submittedName>
</protein>
<dbReference type="Proteomes" id="UP001623330">
    <property type="component" value="Unassembled WGS sequence"/>
</dbReference>
<keyword evidence="5" id="KW-0539">Nucleus</keyword>
<organism evidence="7 8">
    <name type="scientific">Nakaseomyces bracarensis</name>
    <dbReference type="NCBI Taxonomy" id="273131"/>
    <lineage>
        <taxon>Eukaryota</taxon>
        <taxon>Fungi</taxon>
        <taxon>Dikarya</taxon>
        <taxon>Ascomycota</taxon>
        <taxon>Saccharomycotina</taxon>
        <taxon>Saccharomycetes</taxon>
        <taxon>Saccharomycetales</taxon>
        <taxon>Saccharomycetaceae</taxon>
        <taxon>Nakaseomyces</taxon>
    </lineage>
</organism>
<dbReference type="Gene3D" id="1.25.40.10">
    <property type="entry name" value="Tetratricopeptide repeat domain"/>
    <property type="match status" value="1"/>
</dbReference>
<evidence type="ECO:0000256" key="4">
    <source>
        <dbReference type="ARBA" id="ARBA00023187"/>
    </source>
</evidence>
<keyword evidence="4" id="KW-0508">mRNA splicing</keyword>
<dbReference type="InterPro" id="IPR003107">
    <property type="entry name" value="HAT"/>
</dbReference>
<dbReference type="InterPro" id="IPR011990">
    <property type="entry name" value="TPR-like_helical_dom_sf"/>
</dbReference>
<dbReference type="Pfam" id="PF23240">
    <property type="entry name" value="HAT_PRP39_N"/>
    <property type="match status" value="1"/>
</dbReference>
<dbReference type="SMART" id="SM00386">
    <property type="entry name" value="HAT"/>
    <property type="match status" value="5"/>
</dbReference>
<keyword evidence="2" id="KW-0507">mRNA processing</keyword>
<evidence type="ECO:0000256" key="6">
    <source>
        <dbReference type="ARBA" id="ARBA00038019"/>
    </source>
</evidence>
<keyword evidence="3" id="KW-0677">Repeat</keyword>